<feature type="signal peptide" evidence="1">
    <location>
        <begin position="1"/>
        <end position="16"/>
    </location>
</feature>
<comment type="caution">
    <text evidence="2">The sequence shown here is derived from an EMBL/GenBank/DDBJ whole genome shotgun (WGS) entry which is preliminary data.</text>
</comment>
<sequence>MVRKIFFLLIILFLFASCKKSETHIAPSSETNKSGITSDPLPSWNDGVLKKDIIAYVEKVTKEGSPDFIPVNNRIATFDNDGTLWAEKPLIQELFAFYRVKKMVEANPALAQKQPFKAVLEKDKSYFEKGGDKALIELVAATHTGMSEDEFEASVAEFFKDTKIPGKETPLRNIRYQPQLELLKYLRANGFKTFIVTGGTIEVVRGISEDFYGIPKEQVVGTSFKYKYDPIKNVVQREPSLDLFNDKNTKPVGIQLHIGQRPVFACGNEGGSGDIAMLQYSQGNKYPSFQLLVNHNDSIREYKYQEKDNASLNAASKNKWHVINMKDDWKKVFAGE</sequence>
<dbReference type="PROSITE" id="PS51257">
    <property type="entry name" value="PROKAR_LIPOPROTEIN"/>
    <property type="match status" value="1"/>
</dbReference>
<protein>
    <submittedName>
        <fullName evidence="2">HAD family hydrolase</fullName>
    </submittedName>
</protein>
<evidence type="ECO:0000256" key="1">
    <source>
        <dbReference type="SAM" id="SignalP"/>
    </source>
</evidence>
<evidence type="ECO:0000313" key="3">
    <source>
        <dbReference type="Proteomes" id="UP001589734"/>
    </source>
</evidence>
<evidence type="ECO:0000313" key="2">
    <source>
        <dbReference type="EMBL" id="MFC0078756.1"/>
    </source>
</evidence>
<organism evidence="2 3">
    <name type="scientific">Flavobacterium procerum</name>
    <dbReference type="NCBI Taxonomy" id="1455569"/>
    <lineage>
        <taxon>Bacteria</taxon>
        <taxon>Pseudomonadati</taxon>
        <taxon>Bacteroidota</taxon>
        <taxon>Flavobacteriia</taxon>
        <taxon>Flavobacteriales</taxon>
        <taxon>Flavobacteriaceae</taxon>
        <taxon>Flavobacterium</taxon>
    </lineage>
</organism>
<keyword evidence="2" id="KW-0378">Hydrolase</keyword>
<accession>A0ABV6BTJ4</accession>
<dbReference type="GO" id="GO:0016787">
    <property type="term" value="F:hydrolase activity"/>
    <property type="evidence" value="ECO:0007669"/>
    <property type="project" value="UniProtKB-KW"/>
</dbReference>
<dbReference type="InterPro" id="IPR023214">
    <property type="entry name" value="HAD_sf"/>
</dbReference>
<keyword evidence="3" id="KW-1185">Reference proteome</keyword>
<keyword evidence="1" id="KW-0732">Signal</keyword>
<dbReference type="EMBL" id="JBHLYW010000010">
    <property type="protein sequence ID" value="MFC0078756.1"/>
    <property type="molecule type" value="Genomic_DNA"/>
</dbReference>
<reference evidence="2 3" key="1">
    <citation type="submission" date="2024-09" db="EMBL/GenBank/DDBJ databases">
        <authorList>
            <person name="Sun Q."/>
            <person name="Mori K."/>
        </authorList>
    </citation>
    <scope>NUCLEOTIDE SEQUENCE [LARGE SCALE GENOMIC DNA]</scope>
    <source>
        <strain evidence="2 3">CGMCC 1.12926</strain>
    </source>
</reference>
<dbReference type="InterPro" id="IPR036412">
    <property type="entry name" value="HAD-like_sf"/>
</dbReference>
<dbReference type="SUPFAM" id="SSF56784">
    <property type="entry name" value="HAD-like"/>
    <property type="match status" value="1"/>
</dbReference>
<proteinExistence type="predicted"/>
<dbReference type="Pfam" id="PF12710">
    <property type="entry name" value="HAD"/>
    <property type="match status" value="1"/>
</dbReference>
<gene>
    <name evidence="2" type="ORF">ACFFLS_17040</name>
</gene>
<feature type="chain" id="PRO_5045651613" evidence="1">
    <location>
        <begin position="17"/>
        <end position="336"/>
    </location>
</feature>
<dbReference type="Gene3D" id="3.40.50.1000">
    <property type="entry name" value="HAD superfamily/HAD-like"/>
    <property type="match status" value="1"/>
</dbReference>
<dbReference type="CDD" id="cd01427">
    <property type="entry name" value="HAD_like"/>
    <property type="match status" value="1"/>
</dbReference>
<name>A0ABV6BTJ4_9FLAO</name>
<dbReference type="RefSeq" id="WP_379684311.1">
    <property type="nucleotide sequence ID" value="NZ_JBHLYW010000010.1"/>
</dbReference>
<dbReference type="Proteomes" id="UP001589734">
    <property type="component" value="Unassembled WGS sequence"/>
</dbReference>